<proteinExistence type="predicted"/>
<evidence type="ECO:0000313" key="3">
    <source>
        <dbReference type="EMBL" id="ACO34009.1"/>
    </source>
</evidence>
<name>C1FA69_ACIC5</name>
<reference evidence="3 4" key="1">
    <citation type="journal article" date="2009" name="Appl. Environ. Microbiol.">
        <title>Three genomes from the phylum Acidobacteria provide insight into the lifestyles of these microorganisms in soils.</title>
        <authorList>
            <person name="Ward N.L."/>
            <person name="Challacombe J.F."/>
            <person name="Janssen P.H."/>
            <person name="Henrissat B."/>
            <person name="Coutinho P.M."/>
            <person name="Wu M."/>
            <person name="Xie G."/>
            <person name="Haft D.H."/>
            <person name="Sait M."/>
            <person name="Badger J."/>
            <person name="Barabote R.D."/>
            <person name="Bradley B."/>
            <person name="Brettin T.S."/>
            <person name="Brinkac L.M."/>
            <person name="Bruce D."/>
            <person name="Creasy T."/>
            <person name="Daugherty S.C."/>
            <person name="Davidsen T.M."/>
            <person name="DeBoy R.T."/>
            <person name="Detter J.C."/>
            <person name="Dodson R.J."/>
            <person name="Durkin A.S."/>
            <person name="Ganapathy A."/>
            <person name="Gwinn-Giglio M."/>
            <person name="Han C.S."/>
            <person name="Khouri H."/>
            <person name="Kiss H."/>
            <person name="Kothari S.P."/>
            <person name="Madupu R."/>
            <person name="Nelson K.E."/>
            <person name="Nelson W.C."/>
            <person name="Paulsen I."/>
            <person name="Penn K."/>
            <person name="Ren Q."/>
            <person name="Rosovitz M.J."/>
            <person name="Selengut J.D."/>
            <person name="Shrivastava S."/>
            <person name="Sullivan S.A."/>
            <person name="Tapia R."/>
            <person name="Thompson L.S."/>
            <person name="Watkins K.L."/>
            <person name="Yang Q."/>
            <person name="Yu C."/>
            <person name="Zafar N."/>
            <person name="Zhou L."/>
            <person name="Kuske C.R."/>
        </authorList>
    </citation>
    <scope>NUCLEOTIDE SEQUENCE [LARGE SCALE GENOMIC DNA]</scope>
    <source>
        <strain evidence="4">ATCC 51196 / DSM 11244 / BCRC 80197 / JCM 7670 / NBRC 15755 / NCIMB 13165 / 161</strain>
    </source>
</reference>
<evidence type="ECO:0008006" key="5">
    <source>
        <dbReference type="Google" id="ProtNLM"/>
    </source>
</evidence>
<dbReference type="eggNOG" id="ENOG5032IGQ">
    <property type="taxonomic scope" value="Bacteria"/>
</dbReference>
<dbReference type="Proteomes" id="UP000002207">
    <property type="component" value="Chromosome"/>
</dbReference>
<feature type="region of interest" description="Disordered" evidence="1">
    <location>
        <begin position="92"/>
        <end position="147"/>
    </location>
</feature>
<evidence type="ECO:0000256" key="2">
    <source>
        <dbReference type="SAM" id="SignalP"/>
    </source>
</evidence>
<feature type="compositionally biased region" description="Basic and acidic residues" evidence="1">
    <location>
        <begin position="101"/>
        <end position="128"/>
    </location>
</feature>
<evidence type="ECO:0000313" key="4">
    <source>
        <dbReference type="Proteomes" id="UP000002207"/>
    </source>
</evidence>
<dbReference type="KEGG" id="aca:ACP_2263"/>
<dbReference type="InParanoid" id="C1FA69"/>
<dbReference type="HOGENOM" id="CLU_115879_1_0_0"/>
<organism evidence="3 4">
    <name type="scientific">Acidobacterium capsulatum (strain ATCC 51196 / DSM 11244 / BCRC 80197 / JCM 7670 / NBRC 15755 / NCIMB 13165 / 161)</name>
    <dbReference type="NCBI Taxonomy" id="240015"/>
    <lineage>
        <taxon>Bacteria</taxon>
        <taxon>Pseudomonadati</taxon>
        <taxon>Acidobacteriota</taxon>
        <taxon>Terriglobia</taxon>
        <taxon>Terriglobales</taxon>
        <taxon>Acidobacteriaceae</taxon>
        <taxon>Acidobacterium</taxon>
    </lineage>
</organism>
<accession>C1FA69</accession>
<evidence type="ECO:0000256" key="1">
    <source>
        <dbReference type="SAM" id="MobiDB-lite"/>
    </source>
</evidence>
<keyword evidence="2" id="KW-0732">Signal</keyword>
<feature type="signal peptide" evidence="2">
    <location>
        <begin position="1"/>
        <end position="25"/>
    </location>
</feature>
<dbReference type="EMBL" id="CP001472">
    <property type="protein sequence ID" value="ACO34009.1"/>
    <property type="molecule type" value="Genomic_DNA"/>
</dbReference>
<keyword evidence="4" id="KW-1185">Reference proteome</keyword>
<dbReference type="AlphaFoldDB" id="C1FA69"/>
<gene>
    <name evidence="3" type="ordered locus">ACP_2263</name>
</gene>
<feature type="compositionally biased region" description="Basic residues" evidence="1">
    <location>
        <begin position="138"/>
        <end position="147"/>
    </location>
</feature>
<sequence>MHKLKGLFLAVTVAAILIAAPRSQAAQVSFSVNIGPQPVCPYGYFPYAPYNCAPYGYYGPAWFPNGFFIGAGPWFHGPREFHGYVDERFDPRRGYRGRLPRRGERGRWHPDRRFHGNAEYSGHGDRWNGHRSSPPPRGHGHGPGHDH</sequence>
<feature type="chain" id="PRO_5002909229" description="Lipoprotein" evidence="2">
    <location>
        <begin position="26"/>
        <end position="147"/>
    </location>
</feature>
<protein>
    <recommendedName>
        <fullName evidence="5">Lipoprotein</fullName>
    </recommendedName>
</protein>
<dbReference type="RefSeq" id="WP_015897357.1">
    <property type="nucleotide sequence ID" value="NC_012483.1"/>
</dbReference>